<evidence type="ECO:0000256" key="1">
    <source>
        <dbReference type="ARBA" id="ARBA00022603"/>
    </source>
</evidence>
<name>A0A1Q9DT26_SYMMI</name>
<evidence type="ECO:0000313" key="6">
    <source>
        <dbReference type="EMBL" id="OLP98324.1"/>
    </source>
</evidence>
<feature type="region of interest" description="Disordered" evidence="4">
    <location>
        <begin position="692"/>
        <end position="712"/>
    </location>
</feature>
<dbReference type="Pfam" id="PF00075">
    <property type="entry name" value="RNase_H"/>
    <property type="match status" value="1"/>
</dbReference>
<dbReference type="InterPro" id="IPR002156">
    <property type="entry name" value="RNaseH_domain"/>
</dbReference>
<comment type="caution">
    <text evidence="6">The sequence shown here is derived from an EMBL/GenBank/DDBJ whole genome shotgun (WGS) entry which is preliminary data.</text>
</comment>
<keyword evidence="2" id="KW-0808">Transferase</keyword>
<dbReference type="OrthoDB" id="414133at2759"/>
<keyword evidence="1 6" id="KW-0489">Methyltransferase</keyword>
<dbReference type="GO" id="GO:0032259">
    <property type="term" value="P:methylation"/>
    <property type="evidence" value="ECO:0007669"/>
    <property type="project" value="UniProtKB-KW"/>
</dbReference>
<evidence type="ECO:0000256" key="4">
    <source>
        <dbReference type="SAM" id="MobiDB-lite"/>
    </source>
</evidence>
<protein>
    <submittedName>
        <fullName evidence="6">Modification methylase HhaI</fullName>
    </submittedName>
</protein>
<reference evidence="6 7" key="1">
    <citation type="submission" date="2016-02" db="EMBL/GenBank/DDBJ databases">
        <title>Genome analysis of coral dinoflagellate symbionts highlights evolutionary adaptations to a symbiotic lifestyle.</title>
        <authorList>
            <person name="Aranda M."/>
            <person name="Li Y."/>
            <person name="Liew Y.J."/>
            <person name="Baumgarten S."/>
            <person name="Simakov O."/>
            <person name="Wilson M."/>
            <person name="Piel J."/>
            <person name="Ashoor H."/>
            <person name="Bougouffa S."/>
            <person name="Bajic V.B."/>
            <person name="Ryu T."/>
            <person name="Ravasi T."/>
            <person name="Bayer T."/>
            <person name="Micklem G."/>
            <person name="Kim H."/>
            <person name="Bhak J."/>
            <person name="Lajeunesse T.C."/>
            <person name="Voolstra C.R."/>
        </authorList>
    </citation>
    <scope>NUCLEOTIDE SEQUENCE [LARGE SCALE GENOMIC DNA]</scope>
    <source>
        <strain evidence="6 7">CCMP2467</strain>
    </source>
</reference>
<evidence type="ECO:0000313" key="7">
    <source>
        <dbReference type="Proteomes" id="UP000186817"/>
    </source>
</evidence>
<sequence>MLATGESCDLAALLLGKEGELTVFMGLWHQETFLVRNRAFADGIWTLYGVILVGWSSGLPVLECTDETCTIHKQPRDIAAYQSLNEVCAGISGMSVAAKALSMRPGLCLDKSDLACAVLRRNGLEAVQGDLNNRQDRIAFHKAVSGAASLLVAGFPCQPFSMQGDRAGMQDIRSNTLLQVLRLAWHLQAPGLVLECVAAVQDFPEAMQAIQQLAHKLDYSFEHVVLELADQWPCKRKRWWGVLLPKLKCPLGLSNWPLSTAHPCIRDVIPEWPCWPTEQILDLAWTQQETEMYESDQFGSDCRRYDANGVAPTALHSYGCALSGFRGVGVVDVTTGQLRFAHPSELGLLNTLPVDFCYADSARDSLCLVGQVAAPLQALWVFAHITVWSQANFAAQVHLQPLAALSHFKQSLLNQRQDSWLTKDMFQGLPIQVTLDGHDCLFPTQGQLTAGQLGAAEQHLHGPGHKVEVFHGNRRIPDVTRCYHAARPLGQHVKLFTDGSGLFQDLPGLELAAWAVQCPEAGGPLASGPVRGADQSVPRAELTAAVSALNWAVLGTAAVGLWSDAMYVVEGLRRLQSGLPLKSTAEHRDLWEEAESLVLQLADRLTINHVRAHEEADEALGPYEAWCIEWNAAADTAAGLANVNRPQVFQELHAKLCCDRKHQCSRLKALQAIHFGIASLTNQDRQTLQDWEEVEAEDEELPPPALEQMDGFSDSFAPNWRQAIKPLKGG</sequence>
<proteinExistence type="predicted"/>
<feature type="domain" description="RNase H type-1" evidence="5">
    <location>
        <begin position="489"/>
        <end position="643"/>
    </location>
</feature>
<dbReference type="Gene3D" id="3.30.420.10">
    <property type="entry name" value="Ribonuclease H-like superfamily/Ribonuclease H"/>
    <property type="match status" value="1"/>
</dbReference>
<dbReference type="GO" id="GO:0004523">
    <property type="term" value="F:RNA-DNA hybrid ribonuclease activity"/>
    <property type="evidence" value="ECO:0007669"/>
    <property type="project" value="InterPro"/>
</dbReference>
<dbReference type="Gene3D" id="3.40.50.150">
    <property type="entry name" value="Vaccinia Virus protein VP39"/>
    <property type="match status" value="1"/>
</dbReference>
<dbReference type="GO" id="GO:0008168">
    <property type="term" value="F:methyltransferase activity"/>
    <property type="evidence" value="ECO:0007669"/>
    <property type="project" value="UniProtKB-KW"/>
</dbReference>
<feature type="compositionally biased region" description="Acidic residues" evidence="4">
    <location>
        <begin position="692"/>
        <end position="701"/>
    </location>
</feature>
<evidence type="ECO:0000256" key="3">
    <source>
        <dbReference type="ARBA" id="ARBA00022691"/>
    </source>
</evidence>
<dbReference type="InterPro" id="IPR029063">
    <property type="entry name" value="SAM-dependent_MTases_sf"/>
</dbReference>
<keyword evidence="3" id="KW-0949">S-adenosyl-L-methionine</keyword>
<organism evidence="6 7">
    <name type="scientific">Symbiodinium microadriaticum</name>
    <name type="common">Dinoflagellate</name>
    <name type="synonym">Zooxanthella microadriatica</name>
    <dbReference type="NCBI Taxonomy" id="2951"/>
    <lineage>
        <taxon>Eukaryota</taxon>
        <taxon>Sar</taxon>
        <taxon>Alveolata</taxon>
        <taxon>Dinophyceae</taxon>
        <taxon>Suessiales</taxon>
        <taxon>Symbiodiniaceae</taxon>
        <taxon>Symbiodinium</taxon>
    </lineage>
</organism>
<dbReference type="Pfam" id="PF00145">
    <property type="entry name" value="DNA_methylase"/>
    <property type="match status" value="1"/>
</dbReference>
<accession>A0A1Q9DT26</accession>
<dbReference type="EMBL" id="LSRX01000401">
    <property type="protein sequence ID" value="OLP98324.1"/>
    <property type="molecule type" value="Genomic_DNA"/>
</dbReference>
<dbReference type="PROSITE" id="PS00094">
    <property type="entry name" value="C5_MTASE_1"/>
    <property type="match status" value="1"/>
</dbReference>
<dbReference type="InterPro" id="IPR001525">
    <property type="entry name" value="C5_MeTfrase"/>
</dbReference>
<dbReference type="PROSITE" id="PS50879">
    <property type="entry name" value="RNASE_H_1"/>
    <property type="match status" value="1"/>
</dbReference>
<dbReference type="SUPFAM" id="SSF53098">
    <property type="entry name" value="Ribonuclease H-like"/>
    <property type="match status" value="1"/>
</dbReference>
<dbReference type="AlphaFoldDB" id="A0A1Q9DT26"/>
<dbReference type="InterPro" id="IPR012337">
    <property type="entry name" value="RNaseH-like_sf"/>
</dbReference>
<dbReference type="SUPFAM" id="SSF53335">
    <property type="entry name" value="S-adenosyl-L-methionine-dependent methyltransferases"/>
    <property type="match status" value="1"/>
</dbReference>
<dbReference type="Proteomes" id="UP000186817">
    <property type="component" value="Unassembled WGS sequence"/>
</dbReference>
<evidence type="ECO:0000256" key="2">
    <source>
        <dbReference type="ARBA" id="ARBA00022679"/>
    </source>
</evidence>
<gene>
    <name evidence="6" type="primary">hhaIM</name>
    <name evidence="6" type="ORF">AK812_SmicGene19240</name>
</gene>
<dbReference type="InterPro" id="IPR018117">
    <property type="entry name" value="C5_DNA_meth_AS"/>
</dbReference>
<dbReference type="GO" id="GO:0003676">
    <property type="term" value="F:nucleic acid binding"/>
    <property type="evidence" value="ECO:0007669"/>
    <property type="project" value="InterPro"/>
</dbReference>
<dbReference type="InterPro" id="IPR036397">
    <property type="entry name" value="RNaseH_sf"/>
</dbReference>
<evidence type="ECO:0000259" key="5">
    <source>
        <dbReference type="PROSITE" id="PS50879"/>
    </source>
</evidence>
<keyword evidence="7" id="KW-1185">Reference proteome</keyword>